<dbReference type="PANTHER" id="PTHR30329">
    <property type="entry name" value="STATOR ELEMENT OF FLAGELLAR MOTOR COMPLEX"/>
    <property type="match status" value="1"/>
</dbReference>
<keyword evidence="7" id="KW-1185">Reference proteome</keyword>
<dbReference type="Proteomes" id="UP000494329">
    <property type="component" value="Unassembled WGS sequence"/>
</dbReference>
<dbReference type="GO" id="GO:0009279">
    <property type="term" value="C:cell outer membrane"/>
    <property type="evidence" value="ECO:0007669"/>
    <property type="project" value="UniProtKB-SubCell"/>
</dbReference>
<evidence type="ECO:0000256" key="4">
    <source>
        <dbReference type="PROSITE-ProRule" id="PRU00473"/>
    </source>
</evidence>
<proteinExistence type="predicted"/>
<evidence type="ECO:0000256" key="3">
    <source>
        <dbReference type="ARBA" id="ARBA00023237"/>
    </source>
</evidence>
<dbReference type="PRINTS" id="PR01021">
    <property type="entry name" value="OMPADOMAIN"/>
</dbReference>
<evidence type="ECO:0000256" key="2">
    <source>
        <dbReference type="ARBA" id="ARBA00023136"/>
    </source>
</evidence>
<protein>
    <submittedName>
        <fullName evidence="6">Peptidoglycan-associated lipoprotein</fullName>
    </submittedName>
</protein>
<accession>A0A6J5CYZ3</accession>
<dbReference type="RefSeq" id="WP_175108771.1">
    <property type="nucleotide sequence ID" value="NZ_CADIKF010000001.1"/>
</dbReference>
<evidence type="ECO:0000313" key="6">
    <source>
        <dbReference type="EMBL" id="CAB3746055.1"/>
    </source>
</evidence>
<evidence type="ECO:0000313" key="7">
    <source>
        <dbReference type="Proteomes" id="UP000494329"/>
    </source>
</evidence>
<comment type="subcellular location">
    <subcellularLocation>
        <location evidence="1">Cell outer membrane</location>
    </subcellularLocation>
</comment>
<feature type="domain" description="OmpA-like" evidence="5">
    <location>
        <begin position="90"/>
        <end position="205"/>
    </location>
</feature>
<reference evidence="6 7" key="1">
    <citation type="submission" date="2020-04" db="EMBL/GenBank/DDBJ databases">
        <authorList>
            <person name="De Canck E."/>
        </authorList>
    </citation>
    <scope>NUCLEOTIDE SEQUENCE [LARGE SCALE GENOMIC DNA]</scope>
    <source>
        <strain evidence="6 7">LMG 29739</strain>
    </source>
</reference>
<dbReference type="SUPFAM" id="SSF103088">
    <property type="entry name" value="OmpA-like"/>
    <property type="match status" value="1"/>
</dbReference>
<gene>
    <name evidence="6" type="primary">pal_2</name>
    <name evidence="6" type="ORF">LMG29739_00090</name>
</gene>
<dbReference type="CDD" id="cd07185">
    <property type="entry name" value="OmpA_C-like"/>
    <property type="match status" value="1"/>
</dbReference>
<evidence type="ECO:0000256" key="1">
    <source>
        <dbReference type="ARBA" id="ARBA00004442"/>
    </source>
</evidence>
<dbReference type="PROSITE" id="PS51257">
    <property type="entry name" value="PROKAR_LIPOPROTEIN"/>
    <property type="match status" value="1"/>
</dbReference>
<dbReference type="Pfam" id="PF00691">
    <property type="entry name" value="OmpA"/>
    <property type="match status" value="1"/>
</dbReference>
<keyword evidence="6" id="KW-0449">Lipoprotein</keyword>
<sequence length="205" mass="21755">MKAATSRRWLPFNATVAVLLLLSACSTPRDKITLLPNPDGSAGSVVVRSATQTQVLDKPYASVDVAQGGAIQASMDSPATVQAHYAQLLAAQPPRPATFTINFLFDSATDLAPESSATVAKLKTTLATWPAPHLTVVGHTDMAGSQEFNDKLSMRRAQTVAAFLVKSGIPAQQIETAGRGKREPLVRTPDGVPNQANRRVVITIQ</sequence>
<keyword evidence="3" id="KW-0998">Cell outer membrane</keyword>
<dbReference type="PANTHER" id="PTHR30329:SF21">
    <property type="entry name" value="LIPOPROTEIN YIAD-RELATED"/>
    <property type="match status" value="1"/>
</dbReference>
<organism evidence="6 7">
    <name type="scientific">Paraburkholderia solisilvae</name>
    <dbReference type="NCBI Taxonomy" id="624376"/>
    <lineage>
        <taxon>Bacteria</taxon>
        <taxon>Pseudomonadati</taxon>
        <taxon>Pseudomonadota</taxon>
        <taxon>Betaproteobacteria</taxon>
        <taxon>Burkholderiales</taxon>
        <taxon>Burkholderiaceae</taxon>
        <taxon>Paraburkholderia</taxon>
    </lineage>
</organism>
<evidence type="ECO:0000259" key="5">
    <source>
        <dbReference type="PROSITE" id="PS51123"/>
    </source>
</evidence>
<dbReference type="EMBL" id="CADIKF010000001">
    <property type="protein sequence ID" value="CAB3746055.1"/>
    <property type="molecule type" value="Genomic_DNA"/>
</dbReference>
<dbReference type="InterPro" id="IPR036737">
    <property type="entry name" value="OmpA-like_sf"/>
</dbReference>
<dbReference type="Gene3D" id="3.30.1330.60">
    <property type="entry name" value="OmpA-like domain"/>
    <property type="match status" value="1"/>
</dbReference>
<dbReference type="AlphaFoldDB" id="A0A6J5CYZ3"/>
<keyword evidence="2 4" id="KW-0472">Membrane</keyword>
<dbReference type="PROSITE" id="PS51123">
    <property type="entry name" value="OMPA_2"/>
    <property type="match status" value="1"/>
</dbReference>
<dbReference type="InterPro" id="IPR006665">
    <property type="entry name" value="OmpA-like"/>
</dbReference>
<dbReference type="InterPro" id="IPR006664">
    <property type="entry name" value="OMP_bac"/>
</dbReference>
<dbReference type="InterPro" id="IPR050330">
    <property type="entry name" value="Bact_OuterMem_StrucFunc"/>
</dbReference>
<name>A0A6J5CYZ3_9BURK</name>